<feature type="compositionally biased region" description="Basic and acidic residues" evidence="1">
    <location>
        <begin position="313"/>
        <end position="323"/>
    </location>
</feature>
<evidence type="ECO:0000256" key="1">
    <source>
        <dbReference type="SAM" id="MobiDB-lite"/>
    </source>
</evidence>
<dbReference type="EMBL" id="LR862140">
    <property type="protein sequence ID" value="CAD1819952.1"/>
    <property type="molecule type" value="Genomic_DNA"/>
</dbReference>
<dbReference type="InterPro" id="IPR001012">
    <property type="entry name" value="UBX_dom"/>
</dbReference>
<gene>
    <name evidence="4" type="ORF">CB5_LOCUS3163</name>
</gene>
<dbReference type="PROSITE" id="PS50033">
    <property type="entry name" value="UBX"/>
    <property type="match status" value="1"/>
</dbReference>
<dbReference type="InterPro" id="IPR029071">
    <property type="entry name" value="Ubiquitin-like_domsf"/>
</dbReference>
<dbReference type="Pfam" id="PF00789">
    <property type="entry name" value="UBX"/>
    <property type="match status" value="1"/>
</dbReference>
<dbReference type="InterPro" id="IPR036249">
    <property type="entry name" value="Thioredoxin-like_sf"/>
</dbReference>
<dbReference type="SUPFAM" id="SSF52833">
    <property type="entry name" value="Thioredoxin-like"/>
    <property type="match status" value="1"/>
</dbReference>
<feature type="compositionally biased region" description="Polar residues" evidence="1">
    <location>
        <begin position="430"/>
        <end position="439"/>
    </location>
</feature>
<dbReference type="CDD" id="cd01767">
    <property type="entry name" value="UBX"/>
    <property type="match status" value="1"/>
</dbReference>
<feature type="region of interest" description="Disordered" evidence="1">
    <location>
        <begin position="171"/>
        <end position="331"/>
    </location>
</feature>
<dbReference type="Gene3D" id="3.10.20.90">
    <property type="entry name" value="Phosphatidylinositol 3-kinase Catalytic Subunit, Chain A, domain 1"/>
    <property type="match status" value="1"/>
</dbReference>
<feature type="signal peptide" evidence="2">
    <location>
        <begin position="1"/>
        <end position="18"/>
    </location>
</feature>
<feature type="region of interest" description="Disordered" evidence="1">
    <location>
        <begin position="465"/>
        <end position="552"/>
    </location>
</feature>
<organism evidence="4">
    <name type="scientific">Ananas comosus var. bracteatus</name>
    <name type="common">red pineapple</name>
    <dbReference type="NCBI Taxonomy" id="296719"/>
    <lineage>
        <taxon>Eukaryota</taxon>
        <taxon>Viridiplantae</taxon>
        <taxon>Streptophyta</taxon>
        <taxon>Embryophyta</taxon>
        <taxon>Tracheophyta</taxon>
        <taxon>Spermatophyta</taxon>
        <taxon>Magnoliopsida</taxon>
        <taxon>Liliopsida</taxon>
        <taxon>Poales</taxon>
        <taxon>Bromeliaceae</taxon>
        <taxon>Bromelioideae</taxon>
        <taxon>Ananas</taxon>
    </lineage>
</organism>
<reference evidence="4" key="1">
    <citation type="submission" date="2020-07" db="EMBL/GenBank/DDBJ databases">
        <authorList>
            <person name="Lin J."/>
        </authorList>
    </citation>
    <scope>NUCLEOTIDE SEQUENCE</scope>
</reference>
<feature type="domain" description="UBX" evidence="3">
    <location>
        <begin position="332"/>
        <end position="409"/>
    </location>
</feature>
<evidence type="ECO:0000256" key="2">
    <source>
        <dbReference type="SAM" id="SignalP"/>
    </source>
</evidence>
<protein>
    <recommendedName>
        <fullName evidence="3">UBX domain-containing protein</fullName>
    </recommendedName>
</protein>
<accession>A0A6V7NMW4</accession>
<evidence type="ECO:0000313" key="4">
    <source>
        <dbReference type="EMBL" id="CAD1819952.1"/>
    </source>
</evidence>
<name>A0A6V7NMW4_ANACO</name>
<dbReference type="AlphaFoldDB" id="A0A6V7NMW4"/>
<feature type="region of interest" description="Disordered" evidence="1">
    <location>
        <begin position="410"/>
        <end position="439"/>
    </location>
</feature>
<dbReference type="PANTHER" id="PTHR47770:SF1">
    <property type="entry name" value="PLANT UBX DOMAIN-CONTAINING PROTEIN 11"/>
    <property type="match status" value="1"/>
</dbReference>
<dbReference type="Pfam" id="PF23187">
    <property type="entry name" value="UBX7_N"/>
    <property type="match status" value="1"/>
</dbReference>
<feature type="chain" id="PRO_5027891008" description="UBX domain-containing protein" evidence="2">
    <location>
        <begin position="19"/>
        <end position="552"/>
    </location>
</feature>
<sequence>MCFSRTLLLLYATHVSRTCNTNPNSSKMDRPTYSLTYKGSIPDAINEARRQKKLFVVYISGEDENSALLEQSTWVDQSVAEIISRCCIFLHLMQGNVEASQFSAIYPQKSIPSISAIGLNGVMLWHHEGYITAENLKEGIGRGWATLNFRYCNYQLQETFLTAALASKNTGPANSSSNIAPSSEASSSSSDIPTTSDKTTLDSEVGPLTDPEIRPLADPGNLVEQNLEEKDPKPMELACTQPDDVKDVKISGGEHSGSARNGDNEVLGEPRDAGVSPPHEGDYPALPQEKSKSDNSASIKGEASSEVTAIGAEKQRPRDKKIDGSTTSSSVVKSNDIQFSIRLPNGTSLQTKLTKADMLRDVKNFVDGNINEIGSYDLAVPYPWKLFSEQDMDRTLCELGFASREALIVVPHRQPTRPSRGQSSSPISSDTLNGSNTEDSSGGYFSYVKRILSYFNPLSYFRGNSSSPNSEPGANDGLWQYRPNPTNLNRFPGEASQPAADNNTGNLRRRTSNRPFGSNIHTLRHDDDQGPSGDRNVFWNGNSTQFGGDDKK</sequence>
<keyword evidence="2" id="KW-0732">Signal</keyword>
<dbReference type="PANTHER" id="PTHR47770">
    <property type="entry name" value="PLANT UBX DOMAIN-CONTAINING PROTEIN 11"/>
    <property type="match status" value="1"/>
</dbReference>
<proteinExistence type="predicted"/>
<feature type="compositionally biased region" description="Low complexity" evidence="1">
    <location>
        <begin position="174"/>
        <end position="197"/>
    </location>
</feature>
<dbReference type="SUPFAM" id="SSF54236">
    <property type="entry name" value="Ubiquitin-like"/>
    <property type="match status" value="1"/>
</dbReference>
<feature type="compositionally biased region" description="Low complexity" evidence="1">
    <location>
        <begin position="417"/>
        <end position="429"/>
    </location>
</feature>
<evidence type="ECO:0000259" key="3">
    <source>
        <dbReference type="PROSITE" id="PS50033"/>
    </source>
</evidence>
<dbReference type="Gene3D" id="3.40.30.10">
    <property type="entry name" value="Glutaredoxin"/>
    <property type="match status" value="1"/>
</dbReference>
<dbReference type="SMART" id="SM00166">
    <property type="entry name" value="UBX"/>
    <property type="match status" value="1"/>
</dbReference>